<comment type="similarity">
    <text evidence="1">Belongs to the ABC transporter superfamily.</text>
</comment>
<accession>A0A090F239</accession>
<evidence type="ECO:0000256" key="3">
    <source>
        <dbReference type="ARBA" id="ARBA00022741"/>
    </source>
</evidence>
<dbReference type="NCBIfam" id="TIGR03410">
    <property type="entry name" value="urea_trans_UrtE"/>
    <property type="match status" value="1"/>
</dbReference>
<dbReference type="InterPro" id="IPR003439">
    <property type="entry name" value="ABC_transporter-like_ATP-bd"/>
</dbReference>
<evidence type="ECO:0000313" key="7">
    <source>
        <dbReference type="EMBL" id="CDX35748.1"/>
    </source>
</evidence>
<dbReference type="PANTHER" id="PTHR43820">
    <property type="entry name" value="HIGH-AFFINITY BRANCHED-CHAIN AMINO ACID TRANSPORT ATP-BINDING PROTEIN LIVF"/>
    <property type="match status" value="1"/>
</dbReference>
<reference evidence="7 8" key="1">
    <citation type="submission" date="2014-08" db="EMBL/GenBank/DDBJ databases">
        <authorList>
            <person name="Moulin Lionel"/>
        </authorList>
    </citation>
    <scope>NUCLEOTIDE SEQUENCE [LARGE SCALE GENOMIC DNA]</scope>
</reference>
<dbReference type="GO" id="GO:0016887">
    <property type="term" value="F:ATP hydrolysis activity"/>
    <property type="evidence" value="ECO:0007669"/>
    <property type="project" value="InterPro"/>
</dbReference>
<keyword evidence="5" id="KW-0029">Amino-acid transport</keyword>
<dbReference type="PROSITE" id="PS50893">
    <property type="entry name" value="ABC_TRANSPORTER_2"/>
    <property type="match status" value="1"/>
</dbReference>
<evidence type="ECO:0000256" key="5">
    <source>
        <dbReference type="ARBA" id="ARBA00022970"/>
    </source>
</evidence>
<dbReference type="SMART" id="SM00382">
    <property type="entry name" value="AAA"/>
    <property type="match status" value="1"/>
</dbReference>
<name>A0A090F239_MESPL</name>
<dbReference type="Gene3D" id="3.40.50.300">
    <property type="entry name" value="P-loop containing nucleotide triphosphate hydrolases"/>
    <property type="match status" value="1"/>
</dbReference>
<sequence>MLELANVDGFYGRSRALQSVSLSVGTGDFFSVLGRNGVGKTTLLRTVLGLMSRTTGSIRLDGEELVDQPTHKRALAGVGYVPQGRGILPGFTVRENLMVGTFAAKGGGGRIAEWVLELFPILKEFLGRRGGNLSGGQQQQLAIARALLSEPKIMLLDEPTEGIQPNIVEQIENVLIDLNRKHGLTIVLVEQNIAFARRASQRFAILNRGSVAVSGPIGQLSDEMIHQHLVV</sequence>
<dbReference type="InterPro" id="IPR027417">
    <property type="entry name" value="P-loop_NTPase"/>
</dbReference>
<dbReference type="GO" id="GO:0015807">
    <property type="term" value="P:L-amino acid transport"/>
    <property type="evidence" value="ECO:0007669"/>
    <property type="project" value="TreeGrafter"/>
</dbReference>
<evidence type="ECO:0000256" key="2">
    <source>
        <dbReference type="ARBA" id="ARBA00022448"/>
    </source>
</evidence>
<evidence type="ECO:0000259" key="6">
    <source>
        <dbReference type="PROSITE" id="PS50893"/>
    </source>
</evidence>
<dbReference type="AlphaFoldDB" id="A0A090F239"/>
<evidence type="ECO:0000256" key="1">
    <source>
        <dbReference type="ARBA" id="ARBA00005417"/>
    </source>
</evidence>
<dbReference type="Pfam" id="PF00005">
    <property type="entry name" value="ABC_tran"/>
    <property type="match status" value="1"/>
</dbReference>
<dbReference type="Proteomes" id="UP000046373">
    <property type="component" value="Unassembled WGS sequence"/>
</dbReference>
<gene>
    <name evidence="7" type="primary">braG</name>
    <name evidence="7" type="ORF">MPLDJ20_20305</name>
</gene>
<dbReference type="GO" id="GO:0015658">
    <property type="term" value="F:branched-chain amino acid transmembrane transporter activity"/>
    <property type="evidence" value="ECO:0007669"/>
    <property type="project" value="TreeGrafter"/>
</dbReference>
<evidence type="ECO:0000313" key="8">
    <source>
        <dbReference type="Proteomes" id="UP000046373"/>
    </source>
</evidence>
<dbReference type="SUPFAM" id="SSF52540">
    <property type="entry name" value="P-loop containing nucleoside triphosphate hydrolases"/>
    <property type="match status" value="1"/>
</dbReference>
<keyword evidence="3" id="KW-0547">Nucleotide-binding</keyword>
<dbReference type="CDD" id="cd03224">
    <property type="entry name" value="ABC_TM1139_LivF_branched"/>
    <property type="match status" value="1"/>
</dbReference>
<keyword evidence="4 7" id="KW-0067">ATP-binding</keyword>
<keyword evidence="2" id="KW-0813">Transport</keyword>
<dbReference type="PANTHER" id="PTHR43820:SF5">
    <property type="entry name" value="HIGH-AFFINITY BRANCHED-CHAIN AMINO ACID TRANSPORT ATP-BINDING PROTEIN"/>
    <property type="match status" value="1"/>
</dbReference>
<evidence type="ECO:0000256" key="4">
    <source>
        <dbReference type="ARBA" id="ARBA00022840"/>
    </source>
</evidence>
<dbReference type="EMBL" id="CCNB01000012">
    <property type="protein sequence ID" value="CDX35748.1"/>
    <property type="molecule type" value="Genomic_DNA"/>
</dbReference>
<dbReference type="InterPro" id="IPR052156">
    <property type="entry name" value="BCAA_Transport_ATP-bd_LivF"/>
</dbReference>
<proteinExistence type="inferred from homology"/>
<dbReference type="InterPro" id="IPR003593">
    <property type="entry name" value="AAA+_ATPase"/>
</dbReference>
<protein>
    <submittedName>
        <fullName evidence="7">High-affinity branched-chain amino acid transport ATP-binding protein BraG</fullName>
    </submittedName>
</protein>
<organism evidence="7 8">
    <name type="scientific">Mesorhizobium plurifarium</name>
    <dbReference type="NCBI Taxonomy" id="69974"/>
    <lineage>
        <taxon>Bacteria</taxon>
        <taxon>Pseudomonadati</taxon>
        <taxon>Pseudomonadota</taxon>
        <taxon>Alphaproteobacteria</taxon>
        <taxon>Hyphomicrobiales</taxon>
        <taxon>Phyllobacteriaceae</taxon>
        <taxon>Mesorhizobium</taxon>
    </lineage>
</organism>
<feature type="domain" description="ABC transporter" evidence="6">
    <location>
        <begin position="2"/>
        <end position="231"/>
    </location>
</feature>
<dbReference type="InterPro" id="IPR017780">
    <property type="entry name" value="ABC_transptr_urea_ATP-bd_UrtE"/>
</dbReference>
<dbReference type="GO" id="GO:0005524">
    <property type="term" value="F:ATP binding"/>
    <property type="evidence" value="ECO:0007669"/>
    <property type="project" value="UniProtKB-KW"/>
</dbReference>